<dbReference type="InterPro" id="IPR043161">
    <property type="entry name" value="DOCK_C_lobe_A"/>
</dbReference>
<dbReference type="PANTHER" id="PTHR23317">
    <property type="entry name" value="DEDICATOR OF CYTOKINESIS DOCK"/>
    <property type="match status" value="1"/>
</dbReference>
<name>A0A8S3PT46_MYTED</name>
<dbReference type="InterPro" id="IPR035892">
    <property type="entry name" value="C2_domain_sf"/>
</dbReference>
<dbReference type="PROSITE" id="PS51650">
    <property type="entry name" value="C2_DOCK"/>
    <property type="match status" value="1"/>
</dbReference>
<evidence type="ECO:0000256" key="3">
    <source>
        <dbReference type="SAM" id="MobiDB-lite"/>
    </source>
</evidence>
<dbReference type="Pfam" id="PF06920">
    <property type="entry name" value="DHR-2_Lobe_A"/>
    <property type="match status" value="1"/>
</dbReference>
<dbReference type="OrthoDB" id="47328at2759"/>
<dbReference type="FunFam" id="1.25.40.410:FF:000002">
    <property type="entry name" value="Dedicator of cytokinesis protein 7"/>
    <property type="match status" value="1"/>
</dbReference>
<evidence type="ECO:0000259" key="5">
    <source>
        <dbReference type="PROSITE" id="PS51651"/>
    </source>
</evidence>
<proteinExistence type="inferred from homology"/>
<dbReference type="InterPro" id="IPR046769">
    <property type="entry name" value="DOCKER_Lobe_A"/>
</dbReference>
<keyword evidence="1" id="KW-0344">Guanine-nucleotide releasing factor</keyword>
<dbReference type="InterPro" id="IPR026791">
    <property type="entry name" value="DOCK"/>
</dbReference>
<feature type="compositionally biased region" description="Polar residues" evidence="3">
    <location>
        <begin position="381"/>
        <end position="404"/>
    </location>
</feature>
<accession>A0A8S3PT46</accession>
<dbReference type="Pfam" id="PF20422">
    <property type="entry name" value="DHR-2_Lobe_B"/>
    <property type="match status" value="1"/>
</dbReference>
<dbReference type="GO" id="GO:0007264">
    <property type="term" value="P:small GTPase-mediated signal transduction"/>
    <property type="evidence" value="ECO:0007669"/>
    <property type="project" value="InterPro"/>
</dbReference>
<evidence type="ECO:0000259" key="4">
    <source>
        <dbReference type="PROSITE" id="PS51650"/>
    </source>
</evidence>
<comment type="caution">
    <text evidence="6">The sequence shown here is derived from an EMBL/GenBank/DDBJ whole genome shotgun (WGS) entry which is preliminary data.</text>
</comment>
<dbReference type="Pfam" id="PF14429">
    <property type="entry name" value="DOCK-C2"/>
    <property type="match status" value="1"/>
</dbReference>
<dbReference type="EMBL" id="CAJPWZ010000151">
    <property type="protein sequence ID" value="CAG2186942.1"/>
    <property type="molecule type" value="Genomic_DNA"/>
</dbReference>
<dbReference type="CDD" id="cd08696">
    <property type="entry name" value="C2_Dock-C"/>
    <property type="match status" value="1"/>
</dbReference>
<dbReference type="InterPro" id="IPR037808">
    <property type="entry name" value="C2_Dock-C"/>
</dbReference>
<keyword evidence="7" id="KW-1185">Reference proteome</keyword>
<dbReference type="InterPro" id="IPR046770">
    <property type="entry name" value="DOCKER_Lobe_B"/>
</dbReference>
<comment type="similarity">
    <text evidence="2">Belongs to the DOCK family.</text>
</comment>
<evidence type="ECO:0000313" key="7">
    <source>
        <dbReference type="Proteomes" id="UP000683360"/>
    </source>
</evidence>
<dbReference type="PANTHER" id="PTHR23317:SF76">
    <property type="entry name" value="LD20667P"/>
    <property type="match status" value="1"/>
</dbReference>
<feature type="domain" description="C2 DOCK-type" evidence="4">
    <location>
        <begin position="58"/>
        <end position="226"/>
    </location>
</feature>
<dbReference type="Gene3D" id="1.25.40.410">
    <property type="match status" value="1"/>
</dbReference>
<evidence type="ECO:0000256" key="2">
    <source>
        <dbReference type="PROSITE-ProRule" id="PRU00983"/>
    </source>
</evidence>
<dbReference type="Proteomes" id="UP000683360">
    <property type="component" value="Unassembled WGS sequence"/>
</dbReference>
<organism evidence="6 7">
    <name type="scientific">Mytilus edulis</name>
    <name type="common">Blue mussel</name>
    <dbReference type="NCBI Taxonomy" id="6550"/>
    <lineage>
        <taxon>Eukaryota</taxon>
        <taxon>Metazoa</taxon>
        <taxon>Spiralia</taxon>
        <taxon>Lophotrochozoa</taxon>
        <taxon>Mollusca</taxon>
        <taxon>Bivalvia</taxon>
        <taxon>Autobranchia</taxon>
        <taxon>Pteriomorphia</taxon>
        <taxon>Mytilida</taxon>
        <taxon>Mytiloidea</taxon>
        <taxon>Mytilidae</taxon>
        <taxon>Mytilinae</taxon>
        <taxon>Mytilus</taxon>
    </lineage>
</organism>
<sequence length="1351" mass="153596">MSTWYFEVGHLSLSRGTKIFLTPELWKVEPYPDDKSRPIKEILEFPSHEVYAPFTIYRNMLYVYPKSLNFANRQGSARNLAVKVQFMAGEEENCALPVIFGKSGGPEFVREAYTPVTYHNKTPCFYDEVKIKLPAKLTEAHHLLFTFYHISCQSKKGEVGPVELPVGYTWLPLCRNSKLLTGEFNLHVSIDRLPAHYHNLYPDPHLPSMKWVDNHKGVFNIAIQAVSSIHTQDDNLEKFLNLSRHAQEQKLPMMKTELQFENDLKMSLIDLQRVRGENLIQFLPLVLDKLILLNVRPPVLGGQSVNIGQPAFESMANVVKKVHELLEDRNDHNGRNALLASYIHYTCSLPHPGLVHQSSSINFASLANASGYNTLGRPSSLPLSRQNYQRSTSNPDLAGSTPTSPDAEVGNFLGRYMDRGGSMRGEELAQQMFGARTAAKKFVHEELALQWSVLSGPIRETAMTYSWFFFELMIKSMAEHLAKCDKLAAPRQMRFPEYFEDDLKNLVRMFVRDIVDKYDKLGDKMRNLAESTSLILLKLDFMRVVCSHEHYFPLNLPFGTPLTPSANSSSPTPSISSITSSSSYASTSTLTDKGRFYELTIEFRQQHFLLGIVLSDLSVNLDIHNPAIHPKSINVLRNLLLNHDLDVRYTDPEMKARLAALYMPVIGIVIDSLPQLWDPNVEGRLKSFNFESDADKINQHIAMEIAGSSVFAGRVQENPSYDGSKPRKCNLNAESTRNLLICFMWVIKNVDQSVLRQWWSDMDVGVLQQILDVIYYVVSNFEYRGKKSLAQYSQQTLKKSVDMKSRLEEAILGSSNARMEMMRRRQNSSASLAGPAERAPSLANVLGGGEAGGRLRWRKDQLAYKPTVEQPDMSKPRDVEADAHIEGNLAAEISMTCLDTIELITQIARANGHIQILSSALRVLLHSFGLNQSTLVLQNMFASQRALVTRYLDPLFEEETEQCADLCLRLLKHCSSCIGSIRSQASASLYMLMRQNFELGNNFARVKMQVTMSLSSLVGQNQNFDEEYLRKSLKTILTYAESDYDLQDTTFPEQVKDLVFNLHMILSDTVKMKEFQEDPEMLLDLMYRIAKGYQNSPDLRLTWLQNMASKHSERSNHAEAAHCCCHAAALIAEYLNMIEDKPYLPVGCVDYQKITLNVLEESAVSDDVVSPDEEGICTGKYFTESGLVGLMEQAASSFTMAGMYEAVNLVYKILIPIHEAHNECKKLAQIHQKLHDAFQNVTLQEGKRIFGTYFRVGFYGHKFGDLDGEEFIYKEPAITKLPEISHRLESFYGDRFGEEFIHIVKDSNTVERDKLDQNKAYIQITYVEPYFDLYEKRNKTTYFEQNYNISK</sequence>
<feature type="region of interest" description="Disordered" evidence="3">
    <location>
        <begin position="381"/>
        <end position="405"/>
    </location>
</feature>
<feature type="domain" description="DOCKER" evidence="5">
    <location>
        <begin position="1091"/>
        <end position="1351"/>
    </location>
</feature>
<evidence type="ECO:0000313" key="6">
    <source>
        <dbReference type="EMBL" id="CAG2186942.1"/>
    </source>
</evidence>
<gene>
    <name evidence="6" type="ORF">MEDL_2463</name>
</gene>
<dbReference type="InterPro" id="IPR027357">
    <property type="entry name" value="DOCKER_dom"/>
</dbReference>
<evidence type="ECO:0000256" key="1">
    <source>
        <dbReference type="ARBA" id="ARBA00022658"/>
    </source>
</evidence>
<dbReference type="PROSITE" id="PS51651">
    <property type="entry name" value="DOCKER"/>
    <property type="match status" value="1"/>
</dbReference>
<dbReference type="Gene3D" id="2.60.40.150">
    <property type="entry name" value="C2 domain"/>
    <property type="match status" value="1"/>
</dbReference>
<dbReference type="InterPro" id="IPR027007">
    <property type="entry name" value="C2_DOCK-type_domain"/>
</dbReference>
<dbReference type="GO" id="GO:0005085">
    <property type="term" value="F:guanyl-nucleotide exchange factor activity"/>
    <property type="evidence" value="ECO:0007669"/>
    <property type="project" value="UniProtKB-KW"/>
</dbReference>
<protein>
    <submittedName>
        <fullName evidence="6">DOCK6_7_8</fullName>
    </submittedName>
</protein>
<reference evidence="6" key="1">
    <citation type="submission" date="2021-03" db="EMBL/GenBank/DDBJ databases">
        <authorList>
            <person name="Bekaert M."/>
        </authorList>
    </citation>
    <scope>NUCLEOTIDE SEQUENCE</scope>
</reference>